<dbReference type="STRING" id="84645.A0A498NV37"/>
<proteinExistence type="predicted"/>
<organism evidence="1 2">
    <name type="scientific">Labeo rohita</name>
    <name type="common">Indian major carp</name>
    <name type="synonym">Cyprinus rohita</name>
    <dbReference type="NCBI Taxonomy" id="84645"/>
    <lineage>
        <taxon>Eukaryota</taxon>
        <taxon>Metazoa</taxon>
        <taxon>Chordata</taxon>
        <taxon>Craniata</taxon>
        <taxon>Vertebrata</taxon>
        <taxon>Euteleostomi</taxon>
        <taxon>Actinopterygii</taxon>
        <taxon>Neopterygii</taxon>
        <taxon>Teleostei</taxon>
        <taxon>Ostariophysi</taxon>
        <taxon>Cypriniformes</taxon>
        <taxon>Cyprinidae</taxon>
        <taxon>Labeoninae</taxon>
        <taxon>Labeonini</taxon>
        <taxon>Labeo</taxon>
    </lineage>
</organism>
<comment type="caution">
    <text evidence="1">The sequence shown here is derived from an EMBL/GenBank/DDBJ whole genome shotgun (WGS) entry which is preliminary data.</text>
</comment>
<dbReference type="EMBL" id="QBIY01011112">
    <property type="protein sequence ID" value="RXN35536.1"/>
    <property type="molecule type" value="Genomic_DNA"/>
</dbReference>
<dbReference type="SUPFAM" id="SSF49265">
    <property type="entry name" value="Fibronectin type III"/>
    <property type="match status" value="1"/>
</dbReference>
<dbReference type="AlphaFoldDB" id="A0A498NV37"/>
<dbReference type="InterPro" id="IPR013783">
    <property type="entry name" value="Ig-like_fold"/>
</dbReference>
<evidence type="ECO:0000313" key="1">
    <source>
        <dbReference type="EMBL" id="RXN35536.1"/>
    </source>
</evidence>
<reference evidence="1 2" key="1">
    <citation type="submission" date="2018-03" db="EMBL/GenBank/DDBJ databases">
        <title>Draft genome sequence of Rohu Carp (Labeo rohita).</title>
        <authorList>
            <person name="Das P."/>
            <person name="Kushwaha B."/>
            <person name="Joshi C.G."/>
            <person name="Kumar D."/>
            <person name="Nagpure N.S."/>
            <person name="Sahoo L."/>
            <person name="Das S.P."/>
            <person name="Bit A."/>
            <person name="Patnaik S."/>
            <person name="Meher P.K."/>
            <person name="Jayasankar P."/>
            <person name="Koringa P.G."/>
            <person name="Patel N.V."/>
            <person name="Hinsu A.T."/>
            <person name="Kumar R."/>
            <person name="Pandey M."/>
            <person name="Agarwal S."/>
            <person name="Srivastava S."/>
            <person name="Singh M."/>
            <person name="Iquebal M.A."/>
            <person name="Jaiswal S."/>
            <person name="Angadi U.B."/>
            <person name="Kumar N."/>
            <person name="Raza M."/>
            <person name="Shah T.M."/>
            <person name="Rai A."/>
            <person name="Jena J.K."/>
        </authorList>
    </citation>
    <scope>NUCLEOTIDE SEQUENCE [LARGE SCALE GENOMIC DNA]</scope>
    <source>
        <strain evidence="1">DASCIFA01</strain>
        <tissue evidence="1">Testis</tissue>
    </source>
</reference>
<dbReference type="Gene3D" id="2.60.40.10">
    <property type="entry name" value="Immunoglobulins"/>
    <property type="match status" value="1"/>
</dbReference>
<keyword evidence="1" id="KW-0675">Receptor</keyword>
<evidence type="ECO:0000313" key="2">
    <source>
        <dbReference type="Proteomes" id="UP000290572"/>
    </source>
</evidence>
<name>A0A498NV37_LABRO</name>
<dbReference type="InterPro" id="IPR036116">
    <property type="entry name" value="FN3_sf"/>
</dbReference>
<keyword evidence="2" id="KW-1185">Reference proteome</keyword>
<gene>
    <name evidence="1" type="ORF">ROHU_003694</name>
</gene>
<dbReference type="Proteomes" id="UP000290572">
    <property type="component" value="Unassembled WGS sequence"/>
</dbReference>
<sequence>MGRGTVCTAKSSKGEEVLLGSKFTFSCNFTEQCIKQAFLNTTLIKQEPSNSPKEMSVDVENITDLSIYSCKCKGNTEPCGIDIKPGYPPDVPQNLTCIQKMKSGNVSCIWTTGRGTIISTTCKIRYNHIEVVFGVKATFLYLQTYQSSILCPQVTQMAILLSNLFRCMFQVYSLKNAIRVQSLLCDNLVPKWYPLQALPQGNQSEIKFYLDQCDSSVNEEPDNVEVEEVSYPPICAYIKSFSQESSSSDATQITRITDITEDYISTHGAISGGEEEDEEEETGLDEFEFFPSTHSPFLEPLVLSGGKLTLDVVKIDCSEFLDCT</sequence>
<protein>
    <submittedName>
        <fullName evidence="1">Interleukin-12 receptor subunit beta-2-like protein</fullName>
    </submittedName>
</protein>
<accession>A0A498NV37</accession>